<keyword evidence="3" id="KW-0285">Flavoprotein</keyword>
<dbReference type="Gene3D" id="3.30.465.10">
    <property type="match status" value="1"/>
</dbReference>
<evidence type="ECO:0000256" key="5">
    <source>
        <dbReference type="ARBA" id="ARBA00023002"/>
    </source>
</evidence>
<dbReference type="GO" id="GO:0071949">
    <property type="term" value="F:FAD binding"/>
    <property type="evidence" value="ECO:0007669"/>
    <property type="project" value="InterPro"/>
</dbReference>
<evidence type="ECO:0000259" key="6">
    <source>
        <dbReference type="PROSITE" id="PS51387"/>
    </source>
</evidence>
<organism evidence="7 8">
    <name type="scientific">Amycolatopsis rubida</name>
    <dbReference type="NCBI Taxonomy" id="112413"/>
    <lineage>
        <taxon>Bacteria</taxon>
        <taxon>Bacillati</taxon>
        <taxon>Actinomycetota</taxon>
        <taxon>Actinomycetes</taxon>
        <taxon>Pseudonocardiales</taxon>
        <taxon>Pseudonocardiaceae</taxon>
        <taxon>Amycolatopsis</taxon>
    </lineage>
</organism>
<dbReference type="Pfam" id="PF01565">
    <property type="entry name" value="FAD_binding_4"/>
    <property type="match status" value="1"/>
</dbReference>
<sequence length="380" mass="39859">MQTFTPDQPGYREEIAGFQTGIASTPHLVVAAANADDVAAAVRLAAERDLPVSVQATGHGLRAPAEGVLISTRRMTGVTIDPDRAVARVEAGTTWGSVITAAAEHGLAPLSGSAPGVGVVGYTLGGGFGLLGRHFGLASDRVRSAEIVRPGGTRTTGPVDAGIVTALEFELVPVTTLYGGGLYFDTAKIPDVLRTWRDWTLDLPDTVGTSVAMVPYPDLPMVPEPLRGKHIAHVRVAYLGTGGDQLVAPLRALGPLQETLTTMPFTDSGKIAAEPPNPHSYLGDNRVLPELRDDVLSTVLDHAGPAAPVPTVLIIDLLGGAYQRSSAPDFTADSRYTVRALSMIEPDAATVRAAHAKLFAPLDPMSTGRLRSFVYGQPLD</sequence>
<evidence type="ECO:0000256" key="2">
    <source>
        <dbReference type="ARBA" id="ARBA00005466"/>
    </source>
</evidence>
<dbReference type="InterPro" id="IPR016169">
    <property type="entry name" value="FAD-bd_PCMH_sub2"/>
</dbReference>
<dbReference type="InterPro" id="IPR006094">
    <property type="entry name" value="Oxid_FAD_bind_N"/>
</dbReference>
<evidence type="ECO:0000313" key="7">
    <source>
        <dbReference type="EMBL" id="SFQ15533.1"/>
    </source>
</evidence>
<dbReference type="Gene3D" id="3.40.462.20">
    <property type="match status" value="1"/>
</dbReference>
<name>A0A1I5W7A5_9PSEU</name>
<reference evidence="7 8" key="1">
    <citation type="submission" date="2016-10" db="EMBL/GenBank/DDBJ databases">
        <authorList>
            <person name="de Groot N.N."/>
        </authorList>
    </citation>
    <scope>NUCLEOTIDE SEQUENCE [LARGE SCALE GENOMIC DNA]</scope>
    <source>
        <strain evidence="7 8">DSM 44637</strain>
    </source>
</reference>
<protein>
    <submittedName>
        <fullName evidence="7">FAD binding domain-containing protein</fullName>
    </submittedName>
</protein>
<dbReference type="InterPro" id="IPR016166">
    <property type="entry name" value="FAD-bd_PCMH"/>
</dbReference>
<dbReference type="GO" id="GO:0016491">
    <property type="term" value="F:oxidoreductase activity"/>
    <property type="evidence" value="ECO:0007669"/>
    <property type="project" value="UniProtKB-KW"/>
</dbReference>
<dbReference type="AlphaFoldDB" id="A0A1I5W7A5"/>
<dbReference type="RefSeq" id="WP_093575387.1">
    <property type="nucleotide sequence ID" value="NZ_FOWC01000009.1"/>
</dbReference>
<keyword evidence="4" id="KW-0274">FAD</keyword>
<dbReference type="PANTHER" id="PTHR42973:SF39">
    <property type="entry name" value="FAD-BINDING PCMH-TYPE DOMAIN-CONTAINING PROTEIN"/>
    <property type="match status" value="1"/>
</dbReference>
<keyword evidence="5" id="KW-0560">Oxidoreductase</keyword>
<dbReference type="OrthoDB" id="5169292at2"/>
<dbReference type="STRING" id="112413.SAMN05421854_10994"/>
<dbReference type="InterPro" id="IPR036318">
    <property type="entry name" value="FAD-bd_PCMH-like_sf"/>
</dbReference>
<comment type="cofactor">
    <cofactor evidence="1">
        <name>FAD</name>
        <dbReference type="ChEBI" id="CHEBI:57692"/>
    </cofactor>
</comment>
<dbReference type="PANTHER" id="PTHR42973">
    <property type="entry name" value="BINDING OXIDOREDUCTASE, PUTATIVE (AFU_ORTHOLOGUE AFUA_1G17690)-RELATED"/>
    <property type="match status" value="1"/>
</dbReference>
<evidence type="ECO:0000256" key="1">
    <source>
        <dbReference type="ARBA" id="ARBA00001974"/>
    </source>
</evidence>
<dbReference type="Proteomes" id="UP000199137">
    <property type="component" value="Unassembled WGS sequence"/>
</dbReference>
<dbReference type="PROSITE" id="PS00862">
    <property type="entry name" value="OX2_COVAL_FAD"/>
    <property type="match status" value="1"/>
</dbReference>
<dbReference type="InterPro" id="IPR006093">
    <property type="entry name" value="Oxy_OxRdtase_FAD_BS"/>
</dbReference>
<evidence type="ECO:0000256" key="4">
    <source>
        <dbReference type="ARBA" id="ARBA00022827"/>
    </source>
</evidence>
<feature type="domain" description="FAD-binding PCMH-type" evidence="6">
    <location>
        <begin position="22"/>
        <end position="198"/>
    </location>
</feature>
<proteinExistence type="inferred from homology"/>
<accession>A0A1I5W7A5</accession>
<comment type="similarity">
    <text evidence="2">Belongs to the oxygen-dependent FAD-linked oxidoreductase family.</text>
</comment>
<evidence type="ECO:0000313" key="8">
    <source>
        <dbReference type="Proteomes" id="UP000199137"/>
    </source>
</evidence>
<evidence type="ECO:0000256" key="3">
    <source>
        <dbReference type="ARBA" id="ARBA00022630"/>
    </source>
</evidence>
<dbReference type="InterPro" id="IPR050416">
    <property type="entry name" value="FAD-linked_Oxidoreductase"/>
</dbReference>
<gene>
    <name evidence="7" type="ORF">SAMN05421854_10994</name>
</gene>
<dbReference type="SUPFAM" id="SSF56176">
    <property type="entry name" value="FAD-binding/transporter-associated domain-like"/>
    <property type="match status" value="1"/>
</dbReference>
<dbReference type="PROSITE" id="PS51387">
    <property type="entry name" value="FAD_PCMH"/>
    <property type="match status" value="1"/>
</dbReference>
<dbReference type="EMBL" id="FOWC01000009">
    <property type="protein sequence ID" value="SFQ15533.1"/>
    <property type="molecule type" value="Genomic_DNA"/>
</dbReference>